<sequence>MKRKRILKKFQFKTIFKIPGHIALDRVDIWLQDEARFGQQNTTTKLWAEKGSRPRAVKQQQFEYAYLFGSVCITNGASEALVVPYVNKDIMMTHLQQISDRTPIDRHAVIIMGGAGWHSDDIDADFKNLTIIKLPPYSPELNPIEQVWSWLRQHHLANRCFSGYDSIVETVCDAWNDFVSDSKRVIKMCTRDWMSLIS</sequence>
<dbReference type="eggNOG" id="COG3335">
    <property type="taxonomic scope" value="Bacteria"/>
</dbReference>
<dbReference type="EMBL" id="CP000510">
    <property type="protein sequence ID" value="ABM04410.1"/>
    <property type="molecule type" value="Genomic_DNA"/>
</dbReference>
<keyword evidence="4" id="KW-1185">Reference proteome</keyword>
<accession>A1SQW1</accession>
<reference evidence="2 4" key="1">
    <citation type="submission" date="2007-01" db="EMBL/GenBank/DDBJ databases">
        <title>Complete sequence of Psychromonas ingrahamii 37.</title>
        <authorList>
            <consortium name="US DOE Joint Genome Institute"/>
            <person name="Copeland A."/>
            <person name="Lucas S."/>
            <person name="Lapidus A."/>
            <person name="Barry K."/>
            <person name="Detter J.C."/>
            <person name="Glavina del Rio T."/>
            <person name="Hammon N."/>
            <person name="Israni S."/>
            <person name="Dalin E."/>
            <person name="Tice H."/>
            <person name="Pitluck S."/>
            <person name="Thompson L.S."/>
            <person name="Brettin T."/>
            <person name="Bruce D."/>
            <person name="Han C."/>
            <person name="Tapia R."/>
            <person name="Schmutz J."/>
            <person name="Larimer F."/>
            <person name="Land M."/>
            <person name="Hauser L."/>
            <person name="Kyrpides N."/>
            <person name="Ivanova N."/>
            <person name="Staley J."/>
            <person name="Richardson P."/>
        </authorList>
    </citation>
    <scope>NUCLEOTIDE SEQUENCE [LARGE SCALE GENOMIC DNA]</scope>
    <source>
        <strain evidence="2 4">37</strain>
    </source>
</reference>
<feature type="domain" description="Tc1-like transposase DDE" evidence="1">
    <location>
        <begin position="29"/>
        <end position="165"/>
    </location>
</feature>
<evidence type="ECO:0000259" key="1">
    <source>
        <dbReference type="Pfam" id="PF13358"/>
    </source>
</evidence>
<dbReference type="STRING" id="357804.Ping_0001"/>
<dbReference type="Gene3D" id="3.30.420.10">
    <property type="entry name" value="Ribonuclease H-like superfamily/Ribonuclease H"/>
    <property type="match status" value="1"/>
</dbReference>
<organism evidence="2 4">
    <name type="scientific">Psychromonas ingrahamii (strain DSM 17664 / CCUG 51855 / 37)</name>
    <dbReference type="NCBI Taxonomy" id="357804"/>
    <lineage>
        <taxon>Bacteria</taxon>
        <taxon>Pseudomonadati</taxon>
        <taxon>Pseudomonadota</taxon>
        <taxon>Gammaproteobacteria</taxon>
        <taxon>Alteromonadales</taxon>
        <taxon>Psychromonadaceae</taxon>
        <taxon>Psychromonas</taxon>
    </lineage>
</organism>
<protein>
    <submittedName>
        <fullName evidence="2">Putative transposase</fullName>
    </submittedName>
</protein>
<dbReference type="Pfam" id="PF13358">
    <property type="entry name" value="DDE_3"/>
    <property type="match status" value="1"/>
</dbReference>
<dbReference type="InterPro" id="IPR047655">
    <property type="entry name" value="Transpos_IS630-like"/>
</dbReference>
<proteinExistence type="predicted"/>
<dbReference type="Proteomes" id="UP000000639">
    <property type="component" value="Chromosome"/>
</dbReference>
<dbReference type="KEGG" id="pin:Ping_0001"/>
<evidence type="ECO:0000313" key="3">
    <source>
        <dbReference type="EMBL" id="ABM04410.1"/>
    </source>
</evidence>
<dbReference type="InterPro" id="IPR038717">
    <property type="entry name" value="Tc1-like_DDE_dom"/>
</dbReference>
<dbReference type="NCBIfam" id="NF033545">
    <property type="entry name" value="transpos_IS630"/>
    <property type="match status" value="1"/>
</dbReference>
<name>A1SQW1_PSYIN</name>
<evidence type="ECO:0000313" key="2">
    <source>
        <dbReference type="EMBL" id="ABM01876.1"/>
    </source>
</evidence>
<dbReference type="GO" id="GO:0003676">
    <property type="term" value="F:nucleic acid binding"/>
    <property type="evidence" value="ECO:0007669"/>
    <property type="project" value="InterPro"/>
</dbReference>
<dbReference type="InterPro" id="IPR036397">
    <property type="entry name" value="RNaseH_sf"/>
</dbReference>
<dbReference type="AlphaFoldDB" id="A1SQW1"/>
<evidence type="ECO:0000313" key="4">
    <source>
        <dbReference type="Proteomes" id="UP000000639"/>
    </source>
</evidence>
<dbReference type="EMBL" id="CP000510">
    <property type="protein sequence ID" value="ABM01876.1"/>
    <property type="molecule type" value="Genomic_DNA"/>
</dbReference>
<dbReference type="HOGENOM" id="CLU_056788_6_2_6"/>
<dbReference type="KEGG" id="pin:Ping_2700"/>
<gene>
    <name evidence="2" type="ordered locus">Ping_0001</name>
    <name evidence="3" type="ordered locus">Ping_2700</name>
</gene>